<name>A0AAD5WQ08_9PEZI</name>
<sequence>MRYPNHIRITKEKNANNRNEDCFLSPGYNDEIFGWSYYYDDSSGVACPSSNELWSIYTKQVIDHLGGKDNIATPDWFCRLGFFEYARGTLNRAPGVPEIPNPDFWKPFWSIDSKEFPNGWDNLWLPAEVAGKVFNNGIRNFLQSQVPVGTPRSVSKITGFRVGAPSRRVIVKNTAKVYDSRSDMNQNRGALIRGDLLPMGREDNSNALSD</sequence>
<gene>
    <name evidence="1" type="ORF">MKZ38_007065</name>
</gene>
<accession>A0AAD5WQ08</accession>
<reference evidence="1" key="1">
    <citation type="submission" date="2022-07" db="EMBL/GenBank/DDBJ databases">
        <title>Draft genome sequence of Zalerion maritima ATCC 34329, a (micro)plastics degrading marine fungus.</title>
        <authorList>
            <person name="Paco A."/>
            <person name="Goncalves M.F.M."/>
            <person name="Rocha-Santos T.A.P."/>
            <person name="Alves A."/>
        </authorList>
    </citation>
    <scope>NUCLEOTIDE SEQUENCE</scope>
    <source>
        <strain evidence="1">ATCC 34329</strain>
    </source>
</reference>
<dbReference type="Proteomes" id="UP001201980">
    <property type="component" value="Unassembled WGS sequence"/>
</dbReference>
<dbReference type="EMBL" id="JAKWBI020000442">
    <property type="protein sequence ID" value="KAJ2894961.1"/>
    <property type="molecule type" value="Genomic_DNA"/>
</dbReference>
<organism evidence="1 2">
    <name type="scientific">Zalerion maritima</name>
    <dbReference type="NCBI Taxonomy" id="339359"/>
    <lineage>
        <taxon>Eukaryota</taxon>
        <taxon>Fungi</taxon>
        <taxon>Dikarya</taxon>
        <taxon>Ascomycota</taxon>
        <taxon>Pezizomycotina</taxon>
        <taxon>Sordariomycetes</taxon>
        <taxon>Lulworthiomycetidae</taxon>
        <taxon>Lulworthiales</taxon>
        <taxon>Lulworthiaceae</taxon>
        <taxon>Zalerion</taxon>
    </lineage>
</organism>
<proteinExistence type="predicted"/>
<comment type="caution">
    <text evidence="1">The sequence shown here is derived from an EMBL/GenBank/DDBJ whole genome shotgun (WGS) entry which is preliminary data.</text>
</comment>
<dbReference type="AlphaFoldDB" id="A0AAD5WQ08"/>
<keyword evidence="2" id="KW-1185">Reference proteome</keyword>
<evidence type="ECO:0000313" key="2">
    <source>
        <dbReference type="Proteomes" id="UP001201980"/>
    </source>
</evidence>
<protein>
    <submittedName>
        <fullName evidence="1">Uncharacterized protein</fullName>
    </submittedName>
</protein>
<evidence type="ECO:0000313" key="1">
    <source>
        <dbReference type="EMBL" id="KAJ2894961.1"/>
    </source>
</evidence>